<name>A0A0A9ZH63_LYGHE</name>
<dbReference type="AlphaFoldDB" id="A0A0A9ZH63"/>
<organism evidence="2">
    <name type="scientific">Lygus hesperus</name>
    <name type="common">Western plant bug</name>
    <dbReference type="NCBI Taxonomy" id="30085"/>
    <lineage>
        <taxon>Eukaryota</taxon>
        <taxon>Metazoa</taxon>
        <taxon>Ecdysozoa</taxon>
        <taxon>Arthropoda</taxon>
        <taxon>Hexapoda</taxon>
        <taxon>Insecta</taxon>
        <taxon>Pterygota</taxon>
        <taxon>Neoptera</taxon>
        <taxon>Paraneoptera</taxon>
        <taxon>Hemiptera</taxon>
        <taxon>Heteroptera</taxon>
        <taxon>Panheteroptera</taxon>
        <taxon>Cimicomorpha</taxon>
        <taxon>Miridae</taxon>
        <taxon>Mirini</taxon>
        <taxon>Lygus</taxon>
    </lineage>
</organism>
<dbReference type="Pfam" id="PF07942">
    <property type="entry name" value="CARME"/>
    <property type="match status" value="1"/>
</dbReference>
<feature type="compositionally biased region" description="Low complexity" evidence="1">
    <location>
        <begin position="77"/>
        <end position="93"/>
    </location>
</feature>
<dbReference type="InterPro" id="IPR012901">
    <property type="entry name" value="CARME"/>
</dbReference>
<sequence length="104" mass="11464">MSIELSLGEVLTVAQRIGFELHTPPTFIDTTYTNNQRSMKQMVYRCAFFLLQRPFVELTPALLPAVSLVNNSNLTTLTTNVSGNTSNSDSSATKTITSNHNRAL</sequence>
<feature type="region of interest" description="Disordered" evidence="1">
    <location>
        <begin position="77"/>
        <end position="104"/>
    </location>
</feature>
<gene>
    <name evidence="2" type="ORF">CM83_13972</name>
</gene>
<evidence type="ECO:0000313" key="2">
    <source>
        <dbReference type="EMBL" id="JAG41490.1"/>
    </source>
</evidence>
<accession>A0A0A9ZH63</accession>
<protein>
    <submittedName>
        <fullName evidence="2">Uncharacterized protein</fullName>
    </submittedName>
</protein>
<feature type="compositionally biased region" description="Polar residues" evidence="1">
    <location>
        <begin position="94"/>
        <end position="104"/>
    </location>
</feature>
<reference evidence="2" key="1">
    <citation type="journal article" date="2014" name="PLoS ONE">
        <title>Transcriptome-Based Identification of ABC Transporters in the Western Tarnished Plant Bug Lygus hesperus.</title>
        <authorList>
            <person name="Hull J.J."/>
            <person name="Chaney K."/>
            <person name="Geib S.M."/>
            <person name="Fabrick J.A."/>
            <person name="Brent C.S."/>
            <person name="Walsh D."/>
            <person name="Lavine L.C."/>
        </authorList>
    </citation>
    <scope>NUCLEOTIDE SEQUENCE</scope>
</reference>
<reference evidence="2" key="2">
    <citation type="submission" date="2014-07" db="EMBL/GenBank/DDBJ databases">
        <authorList>
            <person name="Hull J."/>
        </authorList>
    </citation>
    <scope>NUCLEOTIDE SEQUENCE</scope>
</reference>
<evidence type="ECO:0000256" key="1">
    <source>
        <dbReference type="SAM" id="MobiDB-lite"/>
    </source>
</evidence>
<dbReference type="EMBL" id="GBHO01002114">
    <property type="protein sequence ID" value="JAG41490.1"/>
    <property type="molecule type" value="Transcribed_RNA"/>
</dbReference>
<dbReference type="GO" id="GO:0008757">
    <property type="term" value="F:S-adenosylmethionine-dependent methyltransferase activity"/>
    <property type="evidence" value="ECO:0007669"/>
    <property type="project" value="InterPro"/>
</dbReference>
<proteinExistence type="predicted"/>